<dbReference type="HOGENOM" id="CLU_2600072_0_0_11"/>
<dbReference type="EMBL" id="CP006764">
    <property type="protein sequence ID" value="AIT61231.1"/>
    <property type="molecule type" value="Genomic_DNA"/>
</dbReference>
<accession>A0A097IGG4</accession>
<dbReference type="STRING" id="558173.CDOO_08095"/>
<dbReference type="InterPro" id="IPR036388">
    <property type="entry name" value="WH-like_DNA-bd_sf"/>
</dbReference>
<evidence type="ECO:0000313" key="2">
    <source>
        <dbReference type="Proteomes" id="UP000029914"/>
    </source>
</evidence>
<organism evidence="1 2">
    <name type="scientific">Corynebacterium doosanense CAU 212 = DSM 45436</name>
    <dbReference type="NCBI Taxonomy" id="558173"/>
    <lineage>
        <taxon>Bacteria</taxon>
        <taxon>Bacillati</taxon>
        <taxon>Actinomycetota</taxon>
        <taxon>Actinomycetes</taxon>
        <taxon>Mycobacteriales</taxon>
        <taxon>Corynebacteriaceae</taxon>
        <taxon>Corynebacterium</taxon>
    </lineage>
</organism>
<dbReference type="Proteomes" id="UP000029914">
    <property type="component" value="Chromosome"/>
</dbReference>
<keyword evidence="2" id="KW-1185">Reference proteome</keyword>
<dbReference type="KEGG" id="cdo:CDOO_08095"/>
<evidence type="ECO:0000313" key="1">
    <source>
        <dbReference type="EMBL" id="AIT61231.1"/>
    </source>
</evidence>
<gene>
    <name evidence="1" type="ORF">CDOO_08095</name>
</gene>
<dbReference type="SUPFAM" id="SSF46689">
    <property type="entry name" value="Homeodomain-like"/>
    <property type="match status" value="1"/>
</dbReference>
<dbReference type="InterPro" id="IPR009057">
    <property type="entry name" value="Homeodomain-like_sf"/>
</dbReference>
<name>A0A097IGG4_9CORY</name>
<dbReference type="AlphaFoldDB" id="A0A097IGG4"/>
<reference evidence="1 2" key="1">
    <citation type="submission" date="2013-09" db="EMBL/GenBank/DDBJ databases">
        <title>Complete genome sequence of Corynebacterium doosanense CAU 212(T) (=DSM 45436(T)), isolated from activated sludge.</title>
        <authorList>
            <person name="Schaffert L."/>
            <person name="Albersmeier A."/>
            <person name="Kalinowski J."/>
            <person name="Ruckert C."/>
        </authorList>
    </citation>
    <scope>NUCLEOTIDE SEQUENCE [LARGE SCALE GENOMIC DNA]</scope>
    <source>
        <strain evidence="1 2">CAU 212</strain>
    </source>
</reference>
<sequence>MVMDEMQRWEILRLHIEDGITLTDLARSTGISTRTLSRWAARYRADGIHGLRTTTRSDAGAHRISAELVAYIEHLGLTR</sequence>
<proteinExistence type="predicted"/>
<dbReference type="eggNOG" id="COG3415">
    <property type="taxonomic scope" value="Bacteria"/>
</dbReference>
<dbReference type="Pfam" id="PF13384">
    <property type="entry name" value="HTH_23"/>
    <property type="match status" value="1"/>
</dbReference>
<dbReference type="Gene3D" id="1.10.10.10">
    <property type="entry name" value="Winged helix-like DNA-binding domain superfamily/Winged helix DNA-binding domain"/>
    <property type="match status" value="1"/>
</dbReference>
<protein>
    <submittedName>
        <fullName evidence="1">Transposase</fullName>
    </submittedName>
</protein>